<accession>A0A183IX42</accession>
<evidence type="ECO:0000313" key="2">
    <source>
        <dbReference type="EMBL" id="VDP15742.1"/>
    </source>
</evidence>
<evidence type="ECO:0000313" key="3">
    <source>
        <dbReference type="Proteomes" id="UP000270296"/>
    </source>
</evidence>
<reference evidence="4" key="1">
    <citation type="submission" date="2016-06" db="UniProtKB">
        <authorList>
            <consortium name="WormBaseParasite"/>
        </authorList>
    </citation>
    <scope>IDENTIFICATION</scope>
</reference>
<dbReference type="WBParaSite" id="SBAD_0000849601-mRNA-1">
    <property type="protein sequence ID" value="SBAD_0000849601-mRNA-1"/>
    <property type="gene ID" value="SBAD_0000849601"/>
</dbReference>
<gene>
    <name evidence="2" type="ORF">SBAD_LOCUS8189</name>
</gene>
<feature type="region of interest" description="Disordered" evidence="1">
    <location>
        <begin position="48"/>
        <end position="79"/>
    </location>
</feature>
<evidence type="ECO:0000313" key="4">
    <source>
        <dbReference type="WBParaSite" id="SBAD_0000849601-mRNA-1"/>
    </source>
</evidence>
<evidence type="ECO:0000256" key="1">
    <source>
        <dbReference type="SAM" id="MobiDB-lite"/>
    </source>
</evidence>
<protein>
    <submittedName>
        <fullName evidence="2 4">Uncharacterized protein</fullName>
    </submittedName>
</protein>
<keyword evidence="3" id="KW-1185">Reference proteome</keyword>
<dbReference type="AlphaFoldDB" id="A0A183IX42"/>
<name>A0A183IX42_9BILA</name>
<reference evidence="2 3" key="2">
    <citation type="submission" date="2018-11" db="EMBL/GenBank/DDBJ databases">
        <authorList>
            <consortium name="Pathogen Informatics"/>
        </authorList>
    </citation>
    <scope>NUCLEOTIDE SEQUENCE [LARGE SCALE GENOMIC DNA]</scope>
</reference>
<organism evidence="4">
    <name type="scientific">Soboliphyme baturini</name>
    <dbReference type="NCBI Taxonomy" id="241478"/>
    <lineage>
        <taxon>Eukaryota</taxon>
        <taxon>Metazoa</taxon>
        <taxon>Ecdysozoa</taxon>
        <taxon>Nematoda</taxon>
        <taxon>Enoplea</taxon>
        <taxon>Dorylaimia</taxon>
        <taxon>Dioctophymatida</taxon>
        <taxon>Dioctophymatoidea</taxon>
        <taxon>Soboliphymatidae</taxon>
        <taxon>Soboliphyme</taxon>
    </lineage>
</organism>
<proteinExistence type="predicted"/>
<sequence>MELQLVNQHFDRLDRSGDRLATSDERPSHNVEMAPSSLYLDVPREYQTKTKSTNSDGRSWRWNTGFRLPRPRTTTTRDEEKQAVMEVEVGTSAVQSAITRLCPAPGCQLYLCEDQQAIAVNGMIARATTPPALDDESPARITERLTGGRTARFTRSVGWSVGWSVGLSVDVGQRGLLAQASSCTTNTTICTAASASAAAAAAVAVSIAIAIARTPDAGRAGGRADGPTASSPLLCGRFSGGIQPNASRLRLPTDARWPLSAASSSVVPSFVRSFRDVEGFDRSIAGKPPYHRLQSSCTESCPDIFPRLVGDRFFAILFSFRIFLPAVRSGERQSYHAISIICTQDTNGAATSTRIVLPSAPSVRRLPKRRIKLRSS</sequence>
<dbReference type="Proteomes" id="UP000270296">
    <property type="component" value="Unassembled WGS sequence"/>
</dbReference>
<dbReference type="EMBL" id="UZAM01011348">
    <property type="protein sequence ID" value="VDP15742.1"/>
    <property type="molecule type" value="Genomic_DNA"/>
</dbReference>